<comment type="caution">
    <text evidence="1">The sequence shown here is derived from an EMBL/GenBank/DDBJ whole genome shotgun (WGS) entry which is preliminary data.</text>
</comment>
<dbReference type="AlphaFoldDB" id="A0A838WML9"/>
<dbReference type="Proteomes" id="UP000538075">
    <property type="component" value="Unassembled WGS sequence"/>
</dbReference>
<name>A0A838WML9_9CYAN</name>
<dbReference type="EMBL" id="VDFG01000410">
    <property type="protein sequence ID" value="MBA4465430.1"/>
    <property type="molecule type" value="Genomic_DNA"/>
</dbReference>
<sequence>MLATPLFMLSLPNTGAIRGGIEIFGKNVYSVGLHQKDVAPIQSLHHDQQISQHQH</sequence>
<evidence type="ECO:0000313" key="1">
    <source>
        <dbReference type="EMBL" id="MBA4465430.1"/>
    </source>
</evidence>
<accession>A0A838WML9</accession>
<reference evidence="1 2" key="1">
    <citation type="journal article" date="2020" name="J. Appl. Phycol.">
        <title>Morphological changes and genome evolution in Raphidiopsis raciborskii CS-506 after 23 years in culture.</title>
        <authorList>
            <person name="Willis A."/>
            <person name="Bent S.J."/>
            <person name="Jameson I.D."/>
        </authorList>
    </citation>
    <scope>NUCLEOTIDE SEQUENCE [LARGE SCALE GENOMIC DNA]</scope>
    <source>
        <strain evidence="1 2">CS-506_A</strain>
    </source>
</reference>
<proteinExistence type="predicted"/>
<evidence type="ECO:0000313" key="2">
    <source>
        <dbReference type="Proteomes" id="UP000538075"/>
    </source>
</evidence>
<gene>
    <name evidence="1" type="ORF">FHK98_06900</name>
</gene>
<organism evidence="1 2">
    <name type="scientific">Cylindrospermopsis raciborskii CS-506_A</name>
    <dbReference type="NCBI Taxonomy" id="2585140"/>
    <lineage>
        <taxon>Bacteria</taxon>
        <taxon>Bacillati</taxon>
        <taxon>Cyanobacteriota</taxon>
        <taxon>Cyanophyceae</taxon>
        <taxon>Nostocales</taxon>
        <taxon>Aphanizomenonaceae</taxon>
        <taxon>Cylindrospermopsis</taxon>
    </lineage>
</organism>
<protein>
    <submittedName>
        <fullName evidence="1">Uncharacterized protein</fullName>
    </submittedName>
</protein>